<reference evidence="4 5" key="1">
    <citation type="submission" date="2023-02" db="EMBL/GenBank/DDBJ databases">
        <title>Dictyobacter halimunensis sp. nov., a new member of the class Ktedonobacteria from forest soil in a geothermal area.</title>
        <authorList>
            <person name="Rachmania M.K."/>
            <person name="Ningsih F."/>
            <person name="Sakai Y."/>
            <person name="Yabe S."/>
            <person name="Yokota A."/>
            <person name="Sjamsuridzal W."/>
        </authorList>
    </citation>
    <scope>NUCLEOTIDE SEQUENCE [LARGE SCALE GENOMIC DNA]</scope>
    <source>
        <strain evidence="4 5">S3.2.2.5</strain>
    </source>
</reference>
<dbReference type="EMBL" id="BSRI01000002">
    <property type="protein sequence ID" value="GLV60074.1"/>
    <property type="molecule type" value="Genomic_DNA"/>
</dbReference>
<dbReference type="Proteomes" id="UP001344906">
    <property type="component" value="Unassembled WGS sequence"/>
</dbReference>
<keyword evidence="5" id="KW-1185">Reference proteome</keyword>
<dbReference type="SUPFAM" id="SSF46785">
    <property type="entry name" value="Winged helix' DNA-binding domain"/>
    <property type="match status" value="1"/>
</dbReference>
<sequence length="161" mass="18241">MNKDEQLLYADHIRHFYTLRYGFPRMVGRLLGYLLVCVPEKQSMNELADALMASRSAIVGAVQTLENYHLVNRNRAAGQRSDSISLNAAGLEGKGFDVTVYQEQAALFREGLNALKDEGQDPRIALLEEAAALAEFLAEQIPALHKEWRKQRDALRRNREL</sequence>
<evidence type="ECO:0000313" key="4">
    <source>
        <dbReference type="EMBL" id="GLV60074.1"/>
    </source>
</evidence>
<keyword evidence="2" id="KW-0238">DNA-binding</keyword>
<keyword evidence="1" id="KW-0805">Transcription regulation</keyword>
<evidence type="ECO:0000256" key="1">
    <source>
        <dbReference type="ARBA" id="ARBA00023015"/>
    </source>
</evidence>
<dbReference type="PANTHER" id="PTHR38465:SF2">
    <property type="entry name" value="HTH-TYPE TRANSCRIPTIONAL REGULATOR MMPR5"/>
    <property type="match status" value="1"/>
</dbReference>
<dbReference type="InterPro" id="IPR036388">
    <property type="entry name" value="WH-like_DNA-bd_sf"/>
</dbReference>
<dbReference type="RefSeq" id="WP_338257039.1">
    <property type="nucleotide sequence ID" value="NZ_BSRI01000002.1"/>
</dbReference>
<dbReference type="PANTHER" id="PTHR38465">
    <property type="entry name" value="HTH-TYPE TRANSCRIPTIONAL REGULATOR MJ1563-RELATED"/>
    <property type="match status" value="1"/>
</dbReference>
<comment type="caution">
    <text evidence="4">The sequence shown here is derived from an EMBL/GenBank/DDBJ whole genome shotgun (WGS) entry which is preliminary data.</text>
</comment>
<evidence type="ECO:0008006" key="6">
    <source>
        <dbReference type="Google" id="ProtNLM"/>
    </source>
</evidence>
<dbReference type="InterPro" id="IPR036390">
    <property type="entry name" value="WH_DNA-bd_sf"/>
</dbReference>
<protein>
    <recommendedName>
        <fullName evidence="6">HTH marR-type domain-containing protein</fullName>
    </recommendedName>
</protein>
<dbReference type="Gene3D" id="1.10.10.10">
    <property type="entry name" value="Winged helix-like DNA-binding domain superfamily/Winged helix DNA-binding domain"/>
    <property type="match status" value="1"/>
</dbReference>
<proteinExistence type="predicted"/>
<evidence type="ECO:0000313" key="5">
    <source>
        <dbReference type="Proteomes" id="UP001344906"/>
    </source>
</evidence>
<evidence type="ECO:0000256" key="3">
    <source>
        <dbReference type="ARBA" id="ARBA00023163"/>
    </source>
</evidence>
<evidence type="ECO:0000256" key="2">
    <source>
        <dbReference type="ARBA" id="ARBA00023125"/>
    </source>
</evidence>
<accession>A0ABQ6G2M3</accession>
<organism evidence="4 5">
    <name type="scientific">Dictyobacter halimunensis</name>
    <dbReference type="NCBI Taxonomy" id="3026934"/>
    <lineage>
        <taxon>Bacteria</taxon>
        <taxon>Bacillati</taxon>
        <taxon>Chloroflexota</taxon>
        <taxon>Ktedonobacteria</taxon>
        <taxon>Ktedonobacterales</taxon>
        <taxon>Dictyobacteraceae</taxon>
        <taxon>Dictyobacter</taxon>
    </lineage>
</organism>
<keyword evidence="3" id="KW-0804">Transcription</keyword>
<dbReference type="InterPro" id="IPR052362">
    <property type="entry name" value="HTH-GbsR_regulator"/>
</dbReference>
<gene>
    <name evidence="4" type="ORF">KDH_68970</name>
</gene>
<name>A0ABQ6G2M3_9CHLR</name>